<dbReference type="PANTHER" id="PTHR30137:SF6">
    <property type="entry name" value="LUCIFERASE-LIKE MONOOXYGENASE"/>
    <property type="match status" value="1"/>
</dbReference>
<evidence type="ECO:0000313" key="4">
    <source>
        <dbReference type="EMBL" id="SFD70975.1"/>
    </source>
</evidence>
<dbReference type="STRING" id="1123397.SAMN05660831_02181"/>
<dbReference type="InterPro" id="IPR036661">
    <property type="entry name" value="Luciferase-like_sf"/>
</dbReference>
<dbReference type="AlphaFoldDB" id="A0A1I1UK49"/>
<evidence type="ECO:0000256" key="1">
    <source>
        <dbReference type="ARBA" id="ARBA00007789"/>
    </source>
</evidence>
<dbReference type="Gene3D" id="3.20.20.30">
    <property type="entry name" value="Luciferase-like domain"/>
    <property type="match status" value="1"/>
</dbReference>
<name>A0A1I1UK49_9GAMM</name>
<proteinExistence type="predicted"/>
<dbReference type="NCBIfam" id="TIGR03558">
    <property type="entry name" value="oxido_grp_1"/>
    <property type="match status" value="1"/>
</dbReference>
<dbReference type="Pfam" id="PF00296">
    <property type="entry name" value="Bac_luciferase"/>
    <property type="match status" value="1"/>
</dbReference>
<dbReference type="PANTHER" id="PTHR30137">
    <property type="entry name" value="LUCIFERASE-LIKE MONOOXYGENASE"/>
    <property type="match status" value="1"/>
</dbReference>
<dbReference type="InterPro" id="IPR050766">
    <property type="entry name" value="Bact_Lucif_Oxidored"/>
</dbReference>
<reference evidence="4 5" key="1">
    <citation type="submission" date="2016-10" db="EMBL/GenBank/DDBJ databases">
        <authorList>
            <person name="de Groot N.N."/>
        </authorList>
    </citation>
    <scope>NUCLEOTIDE SEQUENCE [LARGE SCALE GENOMIC DNA]</scope>
    <source>
        <strain evidence="4 5">HL3</strain>
    </source>
</reference>
<keyword evidence="5" id="KW-1185">Reference proteome</keyword>
<protein>
    <recommendedName>
        <fullName evidence="2">Luciferase-like monooxygenase</fullName>
    </recommendedName>
</protein>
<feature type="domain" description="Luciferase-like" evidence="3">
    <location>
        <begin position="9"/>
        <end position="301"/>
    </location>
</feature>
<dbReference type="RefSeq" id="WP_093428804.1">
    <property type="nucleotide sequence ID" value="NZ_FOMJ01000007.1"/>
</dbReference>
<comment type="similarity">
    <text evidence="1">To bacterial alkanal monooxygenase alpha and beta chains.</text>
</comment>
<evidence type="ECO:0000313" key="5">
    <source>
        <dbReference type="Proteomes" id="UP000198611"/>
    </source>
</evidence>
<evidence type="ECO:0000256" key="2">
    <source>
        <dbReference type="ARBA" id="ARBA00074555"/>
    </source>
</evidence>
<accession>A0A1I1UK49</accession>
<organism evidence="4 5">
    <name type="scientific">Thiohalospira halophila DSM 15071</name>
    <dbReference type="NCBI Taxonomy" id="1123397"/>
    <lineage>
        <taxon>Bacteria</taxon>
        <taxon>Pseudomonadati</taxon>
        <taxon>Pseudomonadota</taxon>
        <taxon>Gammaproteobacteria</taxon>
        <taxon>Thiohalospirales</taxon>
        <taxon>Thiohalospiraceae</taxon>
        <taxon>Thiohalospira</taxon>
    </lineage>
</organism>
<dbReference type="FunFam" id="3.20.20.30:FF:000002">
    <property type="entry name" value="LLM class flavin-dependent oxidoreductase"/>
    <property type="match status" value="1"/>
</dbReference>
<dbReference type="CDD" id="cd00347">
    <property type="entry name" value="Flavin_utilizing_monoxygenases"/>
    <property type="match status" value="2"/>
</dbReference>
<dbReference type="GO" id="GO:0005829">
    <property type="term" value="C:cytosol"/>
    <property type="evidence" value="ECO:0007669"/>
    <property type="project" value="TreeGrafter"/>
</dbReference>
<dbReference type="EMBL" id="FOMJ01000007">
    <property type="protein sequence ID" value="SFD70975.1"/>
    <property type="molecule type" value="Genomic_DNA"/>
</dbReference>
<dbReference type="InterPro" id="IPR011251">
    <property type="entry name" value="Luciferase-like_dom"/>
</dbReference>
<sequence length="330" mass="35495">MVPLSLLDLAPIRQGSDAAAAYRATTELAQVAEASGYRRFWLAEHHNMTGIGSSATAVLIGHVAEHTDSIRVGSGGVMLPNHAPLVVAEQFGTLESLHPGRIDLGLGRAPGSGQRTVRALRRGSVEGAERFAEDLEELRGYLRPLDGWRPVQAVPGTGLDIPVWVLGSSPASAGLAASLGLPYAFAAHFAPAELFTALARYRDEFQPSETLAEPYAMVAMNAVVAETDAEARYYFSSVEQQFLGMARGRTPGPMPPPVEDMDALWEPDERDRIRAWLTASVVGSPETARQQFADFLTKTAADEIMVTAQTFDPAVTLETVRRLATIRDAG</sequence>
<evidence type="ECO:0000259" key="3">
    <source>
        <dbReference type="Pfam" id="PF00296"/>
    </source>
</evidence>
<gene>
    <name evidence="4" type="ORF">SAMN05660831_02181</name>
</gene>
<dbReference type="InterPro" id="IPR019949">
    <property type="entry name" value="CmoO-like"/>
</dbReference>
<dbReference type="Proteomes" id="UP000198611">
    <property type="component" value="Unassembled WGS sequence"/>
</dbReference>
<dbReference type="GO" id="GO:0016705">
    <property type="term" value="F:oxidoreductase activity, acting on paired donors, with incorporation or reduction of molecular oxygen"/>
    <property type="evidence" value="ECO:0007669"/>
    <property type="project" value="InterPro"/>
</dbReference>
<dbReference type="SUPFAM" id="SSF51679">
    <property type="entry name" value="Bacterial luciferase-like"/>
    <property type="match status" value="1"/>
</dbReference>
<dbReference type="OrthoDB" id="9780518at2"/>